<sequence>LAGVQGDVFGPDKKAEGGGAPGGGAAPAPAIKPGAGGMAGTFDPNYQTLAGMNADVFGKDKKA</sequence>
<organism evidence="2 3">
    <name type="scientific">Heligmosomoides polygyrus</name>
    <name type="common">Parasitic roundworm</name>
    <dbReference type="NCBI Taxonomy" id="6339"/>
    <lineage>
        <taxon>Eukaryota</taxon>
        <taxon>Metazoa</taxon>
        <taxon>Ecdysozoa</taxon>
        <taxon>Nematoda</taxon>
        <taxon>Chromadorea</taxon>
        <taxon>Rhabditida</taxon>
        <taxon>Rhabditina</taxon>
        <taxon>Rhabditomorpha</taxon>
        <taxon>Strongyloidea</taxon>
        <taxon>Heligmosomidae</taxon>
        <taxon>Heligmosomoides</taxon>
    </lineage>
</organism>
<dbReference type="Proteomes" id="UP000050761">
    <property type="component" value="Unassembled WGS sequence"/>
</dbReference>
<evidence type="ECO:0000313" key="3">
    <source>
        <dbReference type="WBParaSite" id="HPBE_0002119901-mRNA-1"/>
    </source>
</evidence>
<keyword evidence="2" id="KW-1185">Reference proteome</keyword>
<dbReference type="Pfam" id="PF03057">
    <property type="entry name" value="DUF236"/>
    <property type="match status" value="1"/>
</dbReference>
<reference evidence="3" key="1">
    <citation type="submission" date="2019-09" db="UniProtKB">
        <authorList>
            <consortium name="WormBaseParasite"/>
        </authorList>
    </citation>
    <scope>IDENTIFICATION</scope>
</reference>
<name>A0A183GFL7_HELPZ</name>
<proteinExistence type="predicted"/>
<evidence type="ECO:0000313" key="2">
    <source>
        <dbReference type="Proteomes" id="UP000050761"/>
    </source>
</evidence>
<evidence type="ECO:0000256" key="1">
    <source>
        <dbReference type="SAM" id="MobiDB-lite"/>
    </source>
</evidence>
<feature type="region of interest" description="Disordered" evidence="1">
    <location>
        <begin position="1"/>
        <end position="44"/>
    </location>
</feature>
<dbReference type="InterPro" id="IPR004296">
    <property type="entry name" value="DUF236"/>
</dbReference>
<accession>A0A183GFL7</accession>
<protein>
    <submittedName>
        <fullName evidence="3">Sugar ABC transporter substrate-binding protein</fullName>
    </submittedName>
</protein>
<dbReference type="AlphaFoldDB" id="A0A183GFL7"/>
<dbReference type="WBParaSite" id="HPBE_0002119901-mRNA-1">
    <property type="protein sequence ID" value="HPBE_0002119901-mRNA-1"/>
    <property type="gene ID" value="HPBE_0002119901"/>
</dbReference>